<gene>
    <name evidence="8" type="ORF">IC620_07505</name>
</gene>
<dbReference type="GO" id="GO:0005886">
    <property type="term" value="C:plasma membrane"/>
    <property type="evidence" value="ECO:0007669"/>
    <property type="project" value="UniProtKB-SubCell"/>
</dbReference>
<reference evidence="8" key="1">
    <citation type="submission" date="2020-09" db="EMBL/GenBank/DDBJ databases">
        <title>A novel bacterium of genus Hazenella, isolated from South China Sea.</title>
        <authorList>
            <person name="Huang H."/>
            <person name="Mo K."/>
            <person name="Hu Y."/>
        </authorList>
    </citation>
    <scope>NUCLEOTIDE SEQUENCE</scope>
    <source>
        <strain evidence="8">IB182357</strain>
    </source>
</reference>
<dbReference type="RefSeq" id="WP_191139618.1">
    <property type="nucleotide sequence ID" value="NZ_JACXAG020000003.1"/>
</dbReference>
<keyword evidence="6 7" id="KW-0472">Membrane</keyword>
<evidence type="ECO:0000256" key="5">
    <source>
        <dbReference type="ARBA" id="ARBA00022989"/>
    </source>
</evidence>
<comment type="caution">
    <text evidence="8">The sequence shown here is derived from an EMBL/GenBank/DDBJ whole genome shotgun (WGS) entry which is preliminary data.</text>
</comment>
<proteinExistence type="inferred from homology"/>
<keyword evidence="5 7" id="KW-1133">Transmembrane helix</keyword>
<keyword evidence="3" id="KW-1003">Cell membrane</keyword>
<keyword evidence="9" id="KW-1185">Reference proteome</keyword>
<dbReference type="PANTHER" id="PTHR40043">
    <property type="entry name" value="UPF0719 INNER MEMBRANE PROTEIN YJFL"/>
    <property type="match status" value="1"/>
</dbReference>
<evidence type="ECO:0000256" key="4">
    <source>
        <dbReference type="ARBA" id="ARBA00022692"/>
    </source>
</evidence>
<protein>
    <submittedName>
        <fullName evidence="8">DUF350 domain-containing protein</fullName>
    </submittedName>
</protein>
<evidence type="ECO:0000313" key="9">
    <source>
        <dbReference type="Proteomes" id="UP000661691"/>
    </source>
</evidence>
<evidence type="ECO:0000313" key="8">
    <source>
        <dbReference type="EMBL" id="MBD1372208.1"/>
    </source>
</evidence>
<comment type="subcellular location">
    <subcellularLocation>
        <location evidence="1">Cell membrane</location>
        <topology evidence="1">Multi-pass membrane protein</topology>
    </subcellularLocation>
</comment>
<feature type="transmembrane region" description="Helical" evidence="7">
    <location>
        <begin position="87"/>
        <end position="107"/>
    </location>
</feature>
<evidence type="ECO:0000256" key="2">
    <source>
        <dbReference type="ARBA" id="ARBA00005779"/>
    </source>
</evidence>
<feature type="transmembrane region" description="Helical" evidence="7">
    <location>
        <begin position="62"/>
        <end position="81"/>
    </location>
</feature>
<dbReference type="Proteomes" id="UP000661691">
    <property type="component" value="Unassembled WGS sequence"/>
</dbReference>
<dbReference type="PANTHER" id="PTHR40043:SF1">
    <property type="entry name" value="UPF0719 INNER MEMBRANE PROTEIN YJFL"/>
    <property type="match status" value="1"/>
</dbReference>
<accession>A0A926RTW9</accession>
<sequence length="144" mass="15432">MTQMDSLLNFAIYLGVTIPLMILGLFIFIVTTPYQEIALFKEGAYSEDPVKQNAAKAAAHDIGGKLLGLAIVVASAIYHSVSILDLLVWGGIGIVIQMIGFYLFNLLTPFQVLSEIPKGNVGVGIFSSRISIAIGLLTAVLISY</sequence>
<dbReference type="AlphaFoldDB" id="A0A926RTW9"/>
<feature type="transmembrane region" description="Helical" evidence="7">
    <location>
        <begin position="12"/>
        <end position="31"/>
    </location>
</feature>
<dbReference type="Pfam" id="PF03994">
    <property type="entry name" value="DUF350"/>
    <property type="match status" value="1"/>
</dbReference>
<keyword evidence="4 7" id="KW-0812">Transmembrane</keyword>
<name>A0A926RTW9_9BACL</name>
<evidence type="ECO:0000256" key="7">
    <source>
        <dbReference type="SAM" id="Phobius"/>
    </source>
</evidence>
<dbReference type="InterPro" id="IPR007140">
    <property type="entry name" value="DUF350"/>
</dbReference>
<comment type="similarity">
    <text evidence="2">Belongs to the UPF0719 family.</text>
</comment>
<evidence type="ECO:0000256" key="3">
    <source>
        <dbReference type="ARBA" id="ARBA00022475"/>
    </source>
</evidence>
<dbReference type="EMBL" id="JACXAH010000008">
    <property type="protein sequence ID" value="MBD1372208.1"/>
    <property type="molecule type" value="Genomic_DNA"/>
</dbReference>
<organism evidence="8 9">
    <name type="scientific">Polycladospora coralii</name>
    <dbReference type="NCBI Taxonomy" id="2771432"/>
    <lineage>
        <taxon>Bacteria</taxon>
        <taxon>Bacillati</taxon>
        <taxon>Bacillota</taxon>
        <taxon>Bacilli</taxon>
        <taxon>Bacillales</taxon>
        <taxon>Thermoactinomycetaceae</taxon>
        <taxon>Polycladospora</taxon>
    </lineage>
</organism>
<evidence type="ECO:0000256" key="6">
    <source>
        <dbReference type="ARBA" id="ARBA00023136"/>
    </source>
</evidence>
<feature type="transmembrane region" description="Helical" evidence="7">
    <location>
        <begin position="119"/>
        <end position="142"/>
    </location>
</feature>
<evidence type="ECO:0000256" key="1">
    <source>
        <dbReference type="ARBA" id="ARBA00004651"/>
    </source>
</evidence>